<accession>A0A1Y1S822</accession>
<gene>
    <name evidence="1" type="ORF">ECANGB1_385</name>
</gene>
<dbReference type="EMBL" id="LWDP01000014">
    <property type="protein sequence ID" value="ORD94622.1"/>
    <property type="molecule type" value="Genomic_DNA"/>
</dbReference>
<comment type="caution">
    <text evidence="1">The sequence shown here is derived from an EMBL/GenBank/DDBJ whole genome shotgun (WGS) entry which is preliminary data.</text>
</comment>
<sequence>MDSGDQFHTVAFKNQILKISSRGDYTLVFILNEAFDYDEIRQIADEIGGSEDVAEAIAKYAQE</sequence>
<protein>
    <submittedName>
        <fullName evidence="1">Uncharacterized protein</fullName>
    </submittedName>
</protein>
<evidence type="ECO:0000313" key="1">
    <source>
        <dbReference type="EMBL" id="ORD94622.1"/>
    </source>
</evidence>
<dbReference type="Proteomes" id="UP000192639">
    <property type="component" value="Unassembled WGS sequence"/>
</dbReference>
<evidence type="ECO:0000313" key="2">
    <source>
        <dbReference type="Proteomes" id="UP000192639"/>
    </source>
</evidence>
<organism evidence="1 2">
    <name type="scientific">Enterospora canceri</name>
    <dbReference type="NCBI Taxonomy" id="1081671"/>
    <lineage>
        <taxon>Eukaryota</taxon>
        <taxon>Fungi</taxon>
        <taxon>Fungi incertae sedis</taxon>
        <taxon>Microsporidia</taxon>
        <taxon>Enterocytozoonidae</taxon>
        <taxon>Enterospora</taxon>
    </lineage>
</organism>
<reference evidence="1 2" key="1">
    <citation type="journal article" date="2017" name="Environ. Microbiol.">
        <title>Decay of the glycolytic pathway and adaptation to intranuclear parasitism within Enterocytozoonidae microsporidia.</title>
        <authorList>
            <person name="Wiredu Boakye D."/>
            <person name="Jaroenlak P."/>
            <person name="Prachumwat A."/>
            <person name="Williams T.A."/>
            <person name="Bateman K.S."/>
            <person name="Itsathitphaisarn O."/>
            <person name="Sritunyalucksana K."/>
            <person name="Paszkiewicz K.H."/>
            <person name="Moore K.A."/>
            <person name="Stentiford G.D."/>
            <person name="Williams B.A."/>
        </authorList>
    </citation>
    <scope>NUCLEOTIDE SEQUENCE [LARGE SCALE GENOMIC DNA]</scope>
    <source>
        <strain evidence="1 2">GB1</strain>
    </source>
</reference>
<name>A0A1Y1S822_9MICR</name>
<keyword evidence="2" id="KW-1185">Reference proteome</keyword>
<proteinExistence type="predicted"/>
<dbReference type="VEuPathDB" id="MicrosporidiaDB:ECANGB1_385"/>
<dbReference type="AlphaFoldDB" id="A0A1Y1S822"/>